<dbReference type="GO" id="GO:0004781">
    <property type="term" value="F:sulfate adenylyltransferase (ATP) activity"/>
    <property type="evidence" value="ECO:0007669"/>
    <property type="project" value="UniProtKB-UniRule"/>
</dbReference>
<dbReference type="NCBIfam" id="NF009214">
    <property type="entry name" value="PRK12563.1"/>
    <property type="match status" value="1"/>
</dbReference>
<dbReference type="Proteomes" id="UP000198346">
    <property type="component" value="Unassembled WGS sequence"/>
</dbReference>
<dbReference type="InterPro" id="IPR050128">
    <property type="entry name" value="Sulfate_adenylyltrnsfr_sub2"/>
</dbReference>
<evidence type="ECO:0000259" key="8">
    <source>
        <dbReference type="Pfam" id="PF01507"/>
    </source>
</evidence>
<keyword evidence="5 7" id="KW-0067">ATP-binding</keyword>
<dbReference type="UniPathway" id="UPA00140">
    <property type="reaction ID" value="UER00204"/>
</dbReference>
<comment type="function">
    <text evidence="7">With CysN forms the ATP sulfurylase (ATPS) that catalyzes the adenylation of sulfate producing adenosine 5'-phosphosulfate (APS) and diphosphate, the first enzymatic step in sulfur assimilation pathway. APS synthesis involves the formation of a high-energy phosphoric-sulfuric acid anhydride bond driven by GTP hydrolysis by CysN coupled to ATP hydrolysis by CysD.</text>
</comment>
<dbReference type="InterPro" id="IPR014729">
    <property type="entry name" value="Rossmann-like_a/b/a_fold"/>
</dbReference>
<dbReference type="NCBIfam" id="NF003587">
    <property type="entry name" value="PRK05253.1"/>
    <property type="match status" value="1"/>
</dbReference>
<dbReference type="HAMAP" id="MF_00064">
    <property type="entry name" value="Sulf_adenylyltr_sub2"/>
    <property type="match status" value="1"/>
</dbReference>
<evidence type="ECO:0000256" key="3">
    <source>
        <dbReference type="ARBA" id="ARBA00022695"/>
    </source>
</evidence>
<comment type="catalytic activity">
    <reaction evidence="6 7">
        <text>sulfate + ATP + H(+) = adenosine 5'-phosphosulfate + diphosphate</text>
        <dbReference type="Rhea" id="RHEA:18133"/>
        <dbReference type="ChEBI" id="CHEBI:15378"/>
        <dbReference type="ChEBI" id="CHEBI:16189"/>
        <dbReference type="ChEBI" id="CHEBI:30616"/>
        <dbReference type="ChEBI" id="CHEBI:33019"/>
        <dbReference type="ChEBI" id="CHEBI:58243"/>
        <dbReference type="EC" id="2.7.7.4"/>
    </reaction>
</comment>
<evidence type="ECO:0000256" key="1">
    <source>
        <dbReference type="ARBA" id="ARBA00008885"/>
    </source>
</evidence>
<proteinExistence type="inferred from homology"/>
<dbReference type="CDD" id="cd23946">
    <property type="entry name" value="Sulfate_adenylyltransferase_2"/>
    <property type="match status" value="1"/>
</dbReference>
<dbReference type="Pfam" id="PF01507">
    <property type="entry name" value="PAPS_reduct"/>
    <property type="match status" value="1"/>
</dbReference>
<keyword evidence="10" id="KW-1185">Reference proteome</keyword>
<dbReference type="Gene3D" id="3.40.50.620">
    <property type="entry name" value="HUPs"/>
    <property type="match status" value="1"/>
</dbReference>
<organism evidence="9 10">
    <name type="scientific">Amphiplicatus metriothermophilus</name>
    <dbReference type="NCBI Taxonomy" id="1519374"/>
    <lineage>
        <taxon>Bacteria</taxon>
        <taxon>Pseudomonadati</taxon>
        <taxon>Pseudomonadota</taxon>
        <taxon>Alphaproteobacteria</taxon>
        <taxon>Parvularculales</taxon>
        <taxon>Parvularculaceae</taxon>
        <taxon>Amphiplicatus</taxon>
    </lineage>
</organism>
<comment type="subunit">
    <text evidence="7">Heterodimer composed of CysD, the smaller subunit, and CysN.</text>
</comment>
<keyword evidence="3 7" id="KW-0548">Nucleotidyltransferase</keyword>
<comment type="pathway">
    <text evidence="7">Sulfur metabolism; hydrogen sulfide biosynthesis; sulfite from sulfate: step 1/3.</text>
</comment>
<reference evidence="9 10" key="1">
    <citation type="submission" date="2017-07" db="EMBL/GenBank/DDBJ databases">
        <authorList>
            <person name="Sun Z.S."/>
            <person name="Albrecht U."/>
            <person name="Echele G."/>
            <person name="Lee C.C."/>
        </authorList>
    </citation>
    <scope>NUCLEOTIDE SEQUENCE [LARGE SCALE GENOMIC DNA]</scope>
    <source>
        <strain evidence="9 10">CGMCC 1.12710</strain>
    </source>
</reference>
<keyword evidence="2 7" id="KW-0808">Transferase</keyword>
<keyword evidence="4 7" id="KW-0547">Nucleotide-binding</keyword>
<evidence type="ECO:0000256" key="5">
    <source>
        <dbReference type="ARBA" id="ARBA00022840"/>
    </source>
</evidence>
<dbReference type="SUPFAM" id="SSF52402">
    <property type="entry name" value="Adenine nucleotide alpha hydrolases-like"/>
    <property type="match status" value="1"/>
</dbReference>
<dbReference type="FunFam" id="3.40.50.620:FF:000002">
    <property type="entry name" value="Sulfate adenylyltransferase subunit 2"/>
    <property type="match status" value="1"/>
</dbReference>
<dbReference type="EC" id="2.7.7.4" evidence="7"/>
<dbReference type="OrthoDB" id="9772604at2"/>
<protein>
    <recommendedName>
        <fullName evidence="7">Sulfate adenylyltransferase subunit 2</fullName>
        <ecNumber evidence="7">2.7.7.4</ecNumber>
    </recommendedName>
    <alternativeName>
        <fullName evidence="7">ATP-sulfurylase small subunit</fullName>
    </alternativeName>
    <alternativeName>
        <fullName evidence="7">Sulfate adenylate transferase</fullName>
        <shortName evidence="7">SAT</shortName>
    </alternativeName>
</protein>
<evidence type="ECO:0000256" key="4">
    <source>
        <dbReference type="ARBA" id="ARBA00022741"/>
    </source>
</evidence>
<sequence>MSQIQHLLARAESYAAREGLSLSTVSRKLLNDGKGLARLKAGGQCTLKTLEQALARLAALEGNGAGAPASAAEASRAQTAPGQLERASMTHLDRLEAESIHIIREVAAECENPVMLYSIGKDSSVMLHLAMKAFHPSKPPFPLLHVDTTWKFREMIRFRDETARRLGLDLIVHINQEGLAQGVGPFTHGSQIHTDVMKTQALKQALDKYKFDAAFGGARRDEEKSRAKERVFSFRTAQHRWDPKNQRPELWSIYNTRVHKGESIRVFPLSNWTELDIWQYIWRENIPIVPLYFAAERPVVERDGALIMVDDERMPLADGEKPKLEMVRFRTLGCYPLTGAIRSTATTLPEIIQEMLLAKTSERQGRVIDHDQAASMEKKKQEGYF</sequence>
<dbReference type="InterPro" id="IPR011784">
    <property type="entry name" value="SO4_adenylTrfase_ssu"/>
</dbReference>
<dbReference type="GO" id="GO:0005524">
    <property type="term" value="F:ATP binding"/>
    <property type="evidence" value="ECO:0007669"/>
    <property type="project" value="UniProtKB-KW"/>
</dbReference>
<evidence type="ECO:0000256" key="6">
    <source>
        <dbReference type="ARBA" id="ARBA00049370"/>
    </source>
</evidence>
<dbReference type="NCBIfam" id="TIGR02039">
    <property type="entry name" value="CysD"/>
    <property type="match status" value="1"/>
</dbReference>
<dbReference type="EMBL" id="FZQA01000007">
    <property type="protein sequence ID" value="SNT75261.1"/>
    <property type="molecule type" value="Genomic_DNA"/>
</dbReference>
<dbReference type="PANTHER" id="PTHR43196">
    <property type="entry name" value="SULFATE ADENYLYLTRANSFERASE SUBUNIT 2"/>
    <property type="match status" value="1"/>
</dbReference>
<dbReference type="GO" id="GO:0070814">
    <property type="term" value="P:hydrogen sulfide biosynthetic process"/>
    <property type="evidence" value="ECO:0007669"/>
    <property type="project" value="UniProtKB-UniRule"/>
</dbReference>
<dbReference type="PANTHER" id="PTHR43196:SF1">
    <property type="entry name" value="SULFATE ADENYLYLTRANSFERASE SUBUNIT 2"/>
    <property type="match status" value="1"/>
</dbReference>
<comment type="similarity">
    <text evidence="1 7">Belongs to the PAPS reductase family. CysD subfamily.</text>
</comment>
<evidence type="ECO:0000313" key="9">
    <source>
        <dbReference type="EMBL" id="SNT75261.1"/>
    </source>
</evidence>
<gene>
    <name evidence="7" type="primary">cysD</name>
    <name evidence="9" type="ORF">SAMN06297382_2639</name>
</gene>
<name>A0A239PY67_9PROT</name>
<evidence type="ECO:0000256" key="7">
    <source>
        <dbReference type="HAMAP-Rule" id="MF_00064"/>
    </source>
</evidence>
<feature type="domain" description="Phosphoadenosine phosphosulphate reductase" evidence="8">
    <location>
        <begin position="112"/>
        <end position="339"/>
    </location>
</feature>
<evidence type="ECO:0000313" key="10">
    <source>
        <dbReference type="Proteomes" id="UP000198346"/>
    </source>
</evidence>
<accession>A0A239PY67</accession>
<dbReference type="InterPro" id="IPR002500">
    <property type="entry name" value="PAPS_reduct_dom"/>
</dbReference>
<dbReference type="AlphaFoldDB" id="A0A239PY67"/>
<evidence type="ECO:0000256" key="2">
    <source>
        <dbReference type="ARBA" id="ARBA00022679"/>
    </source>
</evidence>
<dbReference type="GO" id="GO:0000103">
    <property type="term" value="P:sulfate assimilation"/>
    <property type="evidence" value="ECO:0007669"/>
    <property type="project" value="UniProtKB-UniRule"/>
</dbReference>